<protein>
    <submittedName>
        <fullName evidence="1">Uncharacterized protein</fullName>
    </submittedName>
</protein>
<accession>A0A059D1X8</accession>
<evidence type="ECO:0000313" key="1">
    <source>
        <dbReference type="EMBL" id="KCW84602.1"/>
    </source>
</evidence>
<dbReference type="InParanoid" id="A0A059D1X8"/>
<name>A0A059D1X8_EUCGR</name>
<proteinExistence type="predicted"/>
<organism evidence="1">
    <name type="scientific">Eucalyptus grandis</name>
    <name type="common">Flooded gum</name>
    <dbReference type="NCBI Taxonomy" id="71139"/>
    <lineage>
        <taxon>Eukaryota</taxon>
        <taxon>Viridiplantae</taxon>
        <taxon>Streptophyta</taxon>
        <taxon>Embryophyta</taxon>
        <taxon>Tracheophyta</taxon>
        <taxon>Spermatophyta</taxon>
        <taxon>Magnoliopsida</taxon>
        <taxon>eudicotyledons</taxon>
        <taxon>Gunneridae</taxon>
        <taxon>Pentapetalae</taxon>
        <taxon>rosids</taxon>
        <taxon>malvids</taxon>
        <taxon>Myrtales</taxon>
        <taxon>Myrtaceae</taxon>
        <taxon>Myrtoideae</taxon>
        <taxon>Eucalypteae</taxon>
        <taxon>Eucalyptus</taxon>
    </lineage>
</organism>
<dbReference type="EMBL" id="KK198754">
    <property type="protein sequence ID" value="KCW84602.1"/>
    <property type="molecule type" value="Genomic_DNA"/>
</dbReference>
<reference evidence="1" key="1">
    <citation type="submission" date="2013-07" db="EMBL/GenBank/DDBJ databases">
        <title>The genome of Eucalyptus grandis.</title>
        <authorList>
            <person name="Schmutz J."/>
            <person name="Hayes R."/>
            <person name="Myburg A."/>
            <person name="Tuskan G."/>
            <person name="Grattapaglia D."/>
            <person name="Rokhsar D.S."/>
        </authorList>
    </citation>
    <scope>NUCLEOTIDE SEQUENCE</scope>
    <source>
        <tissue evidence="1">Leaf extractions</tissue>
    </source>
</reference>
<gene>
    <name evidence="1" type="ORF">EUGRSUZ_B01435</name>
</gene>
<sequence>MIKRFKTRFLGILLSSPTKCKLLSTWRKGLLQFVGLLGVKHTKCVEVLGAANLELDNILASLDFDRPGVLPPCSEEKILDLVDLLRLFVKNL</sequence>
<dbReference type="AlphaFoldDB" id="A0A059D1X8"/>
<dbReference type="Gramene" id="KCW84602">
    <property type="protein sequence ID" value="KCW84602"/>
    <property type="gene ID" value="EUGRSUZ_B01435"/>
</dbReference>